<keyword evidence="1" id="KW-0175">Coiled coil</keyword>
<name>A0AAV5MTY0_9ROSI</name>
<accession>A0AAV5MTY0</accession>
<dbReference type="EMBL" id="BPVZ01000652">
    <property type="protein sequence ID" value="GKV52278.1"/>
    <property type="molecule type" value="Genomic_DNA"/>
</dbReference>
<protein>
    <submittedName>
        <fullName evidence="2">Uncharacterized protein</fullName>
    </submittedName>
</protein>
<sequence>MSKQEILAEFKKTREHLEELRRENEELRREKEELNSRVTDIETMIRAMTPKK</sequence>
<organism evidence="2 3">
    <name type="scientific">Rubroshorea leprosula</name>
    <dbReference type="NCBI Taxonomy" id="152421"/>
    <lineage>
        <taxon>Eukaryota</taxon>
        <taxon>Viridiplantae</taxon>
        <taxon>Streptophyta</taxon>
        <taxon>Embryophyta</taxon>
        <taxon>Tracheophyta</taxon>
        <taxon>Spermatophyta</taxon>
        <taxon>Magnoliopsida</taxon>
        <taxon>eudicotyledons</taxon>
        <taxon>Gunneridae</taxon>
        <taxon>Pentapetalae</taxon>
        <taxon>rosids</taxon>
        <taxon>malvids</taxon>
        <taxon>Malvales</taxon>
        <taxon>Dipterocarpaceae</taxon>
        <taxon>Rubroshorea</taxon>
    </lineage>
</organism>
<gene>
    <name evidence="2" type="ORF">SLEP1_g58866</name>
</gene>
<evidence type="ECO:0000313" key="2">
    <source>
        <dbReference type="EMBL" id="GKV52278.1"/>
    </source>
</evidence>
<evidence type="ECO:0000256" key="1">
    <source>
        <dbReference type="SAM" id="Coils"/>
    </source>
</evidence>
<comment type="caution">
    <text evidence="2">The sequence shown here is derived from an EMBL/GenBank/DDBJ whole genome shotgun (WGS) entry which is preliminary data.</text>
</comment>
<dbReference type="Proteomes" id="UP001054252">
    <property type="component" value="Unassembled WGS sequence"/>
</dbReference>
<proteinExistence type="predicted"/>
<reference evidence="2 3" key="1">
    <citation type="journal article" date="2021" name="Commun. Biol.">
        <title>The genome of Shorea leprosula (Dipterocarpaceae) highlights the ecological relevance of drought in aseasonal tropical rainforests.</title>
        <authorList>
            <person name="Ng K.K.S."/>
            <person name="Kobayashi M.J."/>
            <person name="Fawcett J.A."/>
            <person name="Hatakeyama M."/>
            <person name="Paape T."/>
            <person name="Ng C.H."/>
            <person name="Ang C.C."/>
            <person name="Tnah L.H."/>
            <person name="Lee C.T."/>
            <person name="Nishiyama T."/>
            <person name="Sese J."/>
            <person name="O'Brien M.J."/>
            <person name="Copetti D."/>
            <person name="Mohd Noor M.I."/>
            <person name="Ong R.C."/>
            <person name="Putra M."/>
            <person name="Sireger I.Z."/>
            <person name="Indrioko S."/>
            <person name="Kosugi Y."/>
            <person name="Izuno A."/>
            <person name="Isagi Y."/>
            <person name="Lee S.L."/>
            <person name="Shimizu K.K."/>
        </authorList>
    </citation>
    <scope>NUCLEOTIDE SEQUENCE [LARGE SCALE GENOMIC DNA]</scope>
    <source>
        <strain evidence="2">214</strain>
    </source>
</reference>
<evidence type="ECO:0000313" key="3">
    <source>
        <dbReference type="Proteomes" id="UP001054252"/>
    </source>
</evidence>
<keyword evidence="3" id="KW-1185">Reference proteome</keyword>
<dbReference type="AlphaFoldDB" id="A0AAV5MTY0"/>
<dbReference type="Gene3D" id="1.20.5.340">
    <property type="match status" value="1"/>
</dbReference>
<feature type="coiled-coil region" evidence="1">
    <location>
        <begin position="3"/>
        <end position="44"/>
    </location>
</feature>